<dbReference type="Pfam" id="PF00084">
    <property type="entry name" value="Sushi"/>
    <property type="match status" value="5"/>
</dbReference>
<feature type="domain" description="Sushi" evidence="7">
    <location>
        <begin position="480"/>
        <end position="538"/>
    </location>
</feature>
<feature type="disulfide bond" evidence="5">
    <location>
        <begin position="89"/>
        <end position="132"/>
    </location>
</feature>
<keyword evidence="9" id="KW-1185">Reference proteome</keyword>
<feature type="disulfide bond" evidence="5">
    <location>
        <begin position="214"/>
        <end position="257"/>
    </location>
</feature>
<evidence type="ECO:0000259" key="7">
    <source>
        <dbReference type="PROSITE" id="PS50923"/>
    </source>
</evidence>
<comment type="caution">
    <text evidence="5">Lacks conserved residue(s) required for the propagation of feature annotation.</text>
</comment>
<dbReference type="SUPFAM" id="SSF57535">
    <property type="entry name" value="Complement control module/SCR domain"/>
    <property type="match status" value="5"/>
</dbReference>
<keyword evidence="4 5" id="KW-1015">Disulfide bond</keyword>
<dbReference type="GeneTree" id="ENSGT00940000154386"/>
<name>A0A8L0DML1_ONCMY</name>
<feature type="signal peptide" evidence="6">
    <location>
        <begin position="1"/>
        <end position="36"/>
    </location>
</feature>
<feature type="chain" id="PRO_5035467799" description="Sushi domain-containing protein" evidence="6">
    <location>
        <begin position="37"/>
        <end position="612"/>
    </location>
</feature>
<evidence type="ECO:0000313" key="8">
    <source>
        <dbReference type="Ensembl" id="ENSOMYP00000126508.1"/>
    </source>
</evidence>
<dbReference type="PANTHER" id="PTHR45785:SF2">
    <property type="entry name" value="COMPLEMENT FACTOR H-RELATED"/>
    <property type="match status" value="1"/>
</dbReference>
<reference evidence="8" key="3">
    <citation type="submission" date="2025-09" db="UniProtKB">
        <authorList>
            <consortium name="Ensembl"/>
        </authorList>
    </citation>
    <scope>IDENTIFICATION</scope>
</reference>
<proteinExistence type="predicted"/>
<reference evidence="8" key="1">
    <citation type="submission" date="2020-07" db="EMBL/GenBank/DDBJ databases">
        <title>A long reads based de novo assembly of the rainbow trout Arlee double haploid line genome.</title>
        <authorList>
            <person name="Gao G."/>
            <person name="Palti Y."/>
        </authorList>
    </citation>
    <scope>NUCLEOTIDE SEQUENCE [LARGE SCALE GENOMIC DNA]</scope>
</reference>
<dbReference type="PANTHER" id="PTHR45785">
    <property type="entry name" value="COMPLEMENT FACTOR H-RELATED"/>
    <property type="match status" value="1"/>
</dbReference>
<dbReference type="Proteomes" id="UP000694395">
    <property type="component" value="Chromosome 5"/>
</dbReference>
<evidence type="ECO:0000256" key="4">
    <source>
        <dbReference type="ARBA" id="ARBA00023157"/>
    </source>
</evidence>
<feature type="domain" description="Sushi" evidence="7">
    <location>
        <begin position="87"/>
        <end position="145"/>
    </location>
</feature>
<keyword evidence="3 6" id="KW-0732">Signal</keyword>
<dbReference type="Ensembl" id="ENSOMYT00000142968.1">
    <property type="protein sequence ID" value="ENSOMYP00000126508.1"/>
    <property type="gene ID" value="ENSOMYG00000010101.2"/>
</dbReference>
<comment type="subcellular location">
    <subcellularLocation>
        <location evidence="1">Virion</location>
    </subcellularLocation>
</comment>
<feature type="domain" description="Sushi" evidence="7">
    <location>
        <begin position="364"/>
        <end position="422"/>
    </location>
</feature>
<dbReference type="InterPro" id="IPR051503">
    <property type="entry name" value="ComplSys_Reg/VirEntry_Med"/>
</dbReference>
<dbReference type="InterPro" id="IPR035976">
    <property type="entry name" value="Sushi/SCR/CCP_sf"/>
</dbReference>
<feature type="disulfide bond" evidence="5">
    <location>
        <begin position="482"/>
        <end position="525"/>
    </location>
</feature>
<protein>
    <recommendedName>
        <fullName evidence="7">Sushi domain-containing protein</fullName>
    </recommendedName>
</protein>
<evidence type="ECO:0000256" key="3">
    <source>
        <dbReference type="ARBA" id="ARBA00022729"/>
    </source>
</evidence>
<sequence>MFYSFHFYCIYHLINMKSSLTLLCLVVWVNVDASSAQTEYCGKPEGEGRRMLPIPNQERYENGDQVEYGCLATCKNGEWDKTIKGKDYCSKPEGADTRMLLIPDRERYENGDKIDYGCLSGPNKGSRGKATCKNGEWSKTIECQAAFAKCALSLPPTRGTSYTPADRNLFLPDESVTVTCASGFWNSFSRQTENTMTCKEDGKWSSSTDCEPSCPDPPPITNGDFTKEKRDVEGVITEVSYQCSRQFTLSFTGSIRCLDGKWPSPPKCLRMYIIFNWSEHGVISTYHKTLTCENGSWTTPPPTCKQYCGKPEGAGKQIQILDQELERYENGNQIDYTCINPHKGPGGTATCNNGEWHMPIECKASCPDPPPITNGDFTKEKRDVEGVITEVSYQCSIQFTLSFTGSIRCLDGKWQSPPKCLPSCPDPPPITNGDFTKEKRDVEGVITEVSYQCSIQFTLSFTGSIRCLDGKWQSPPKCLPSCPDPPPITNGDFTKEKRDVEGVITEVSYQCSRQFTLSFTGSIRCLDGKWPSPPKCLRPCEISTFDAEYNLQNLPKKDYTAHGEKKTLHCKEGYYHKLKRYSLWNIEEIEMKCDDGELQYGEHMPICSYRYS</sequence>
<dbReference type="Gene3D" id="2.10.70.10">
    <property type="entry name" value="Complement Module, domain 1"/>
    <property type="match status" value="7"/>
</dbReference>
<evidence type="ECO:0000256" key="6">
    <source>
        <dbReference type="SAM" id="SignalP"/>
    </source>
</evidence>
<evidence type="ECO:0000313" key="9">
    <source>
        <dbReference type="Proteomes" id="UP000694395"/>
    </source>
</evidence>
<organism evidence="8 9">
    <name type="scientific">Oncorhynchus mykiss</name>
    <name type="common">Rainbow trout</name>
    <name type="synonym">Salmo gairdneri</name>
    <dbReference type="NCBI Taxonomy" id="8022"/>
    <lineage>
        <taxon>Eukaryota</taxon>
        <taxon>Metazoa</taxon>
        <taxon>Chordata</taxon>
        <taxon>Craniata</taxon>
        <taxon>Vertebrata</taxon>
        <taxon>Euteleostomi</taxon>
        <taxon>Actinopterygii</taxon>
        <taxon>Neopterygii</taxon>
        <taxon>Teleostei</taxon>
        <taxon>Protacanthopterygii</taxon>
        <taxon>Salmoniformes</taxon>
        <taxon>Salmonidae</taxon>
        <taxon>Salmoninae</taxon>
        <taxon>Oncorhynchus</taxon>
    </lineage>
</organism>
<dbReference type="AlphaFoldDB" id="A0A8L0DML1"/>
<dbReference type="CDD" id="cd00033">
    <property type="entry name" value="CCP"/>
    <property type="match status" value="4"/>
</dbReference>
<evidence type="ECO:0000256" key="1">
    <source>
        <dbReference type="ARBA" id="ARBA00004328"/>
    </source>
</evidence>
<keyword evidence="2 5" id="KW-0768">Sushi</keyword>
<accession>A0A8L0DML1</accession>
<evidence type="ECO:0000256" key="2">
    <source>
        <dbReference type="ARBA" id="ARBA00022659"/>
    </source>
</evidence>
<dbReference type="PROSITE" id="PS50923">
    <property type="entry name" value="SUSHI"/>
    <property type="match status" value="4"/>
</dbReference>
<feature type="disulfide bond" evidence="5">
    <location>
        <begin position="366"/>
        <end position="409"/>
    </location>
</feature>
<dbReference type="InterPro" id="IPR000436">
    <property type="entry name" value="Sushi_SCR_CCP_dom"/>
</dbReference>
<dbReference type="SMART" id="SM00032">
    <property type="entry name" value="CCP"/>
    <property type="match status" value="8"/>
</dbReference>
<reference evidence="8" key="2">
    <citation type="submission" date="2025-08" db="UniProtKB">
        <authorList>
            <consortium name="Ensembl"/>
        </authorList>
    </citation>
    <scope>IDENTIFICATION</scope>
</reference>
<feature type="domain" description="Sushi" evidence="7">
    <location>
        <begin position="212"/>
        <end position="270"/>
    </location>
</feature>
<evidence type="ECO:0000256" key="5">
    <source>
        <dbReference type="PROSITE-ProRule" id="PRU00302"/>
    </source>
</evidence>